<gene>
    <name evidence="2" type="ORF">Dda_2620</name>
</gene>
<evidence type="ECO:0000313" key="2">
    <source>
        <dbReference type="EMBL" id="KAJ6261821.1"/>
    </source>
</evidence>
<comment type="caution">
    <text evidence="2">The sequence shown here is derived from an EMBL/GenBank/DDBJ whole genome shotgun (WGS) entry which is preliminary data.</text>
</comment>
<sequence length="89" mass="9424">MHITETTAGKRSVILPGEPTSKLKTVATDGRERQGQGSRDLADVSERRRLVSGLAGAAGFAAGDVLQSSDLLNGRVRGWAREGAVIVYM</sequence>
<evidence type="ECO:0000256" key="1">
    <source>
        <dbReference type="SAM" id="MobiDB-lite"/>
    </source>
</evidence>
<proteinExistence type="predicted"/>
<feature type="region of interest" description="Disordered" evidence="1">
    <location>
        <begin position="1"/>
        <end position="43"/>
    </location>
</feature>
<organism evidence="2 3">
    <name type="scientific">Drechslerella dactyloides</name>
    <name type="common">Nematode-trapping fungus</name>
    <name type="synonym">Arthrobotrys dactyloides</name>
    <dbReference type="NCBI Taxonomy" id="74499"/>
    <lineage>
        <taxon>Eukaryota</taxon>
        <taxon>Fungi</taxon>
        <taxon>Dikarya</taxon>
        <taxon>Ascomycota</taxon>
        <taxon>Pezizomycotina</taxon>
        <taxon>Orbiliomycetes</taxon>
        <taxon>Orbiliales</taxon>
        <taxon>Orbiliaceae</taxon>
        <taxon>Drechslerella</taxon>
    </lineage>
</organism>
<dbReference type="Proteomes" id="UP001221413">
    <property type="component" value="Unassembled WGS sequence"/>
</dbReference>
<dbReference type="AlphaFoldDB" id="A0AAD6NJJ9"/>
<accession>A0AAD6NJJ9</accession>
<feature type="compositionally biased region" description="Basic and acidic residues" evidence="1">
    <location>
        <begin position="29"/>
        <end position="43"/>
    </location>
</feature>
<evidence type="ECO:0000313" key="3">
    <source>
        <dbReference type="Proteomes" id="UP001221413"/>
    </source>
</evidence>
<protein>
    <submittedName>
        <fullName evidence="2">Uncharacterized protein</fullName>
    </submittedName>
</protein>
<name>A0AAD6NJJ9_DREDA</name>
<keyword evidence="3" id="KW-1185">Reference proteome</keyword>
<reference evidence="2" key="1">
    <citation type="submission" date="2023-01" db="EMBL/GenBank/DDBJ databases">
        <title>The chitinases involved in constricting ring structure development in the nematode-trapping fungus Drechslerella dactyloides.</title>
        <authorList>
            <person name="Wang R."/>
            <person name="Zhang L."/>
            <person name="Tang P."/>
            <person name="Li S."/>
            <person name="Liang L."/>
        </authorList>
    </citation>
    <scope>NUCLEOTIDE SEQUENCE</scope>
    <source>
        <strain evidence="2">YMF1.00031</strain>
    </source>
</reference>
<dbReference type="EMBL" id="JAQGDS010000003">
    <property type="protein sequence ID" value="KAJ6261821.1"/>
    <property type="molecule type" value="Genomic_DNA"/>
</dbReference>